<feature type="non-terminal residue" evidence="1">
    <location>
        <position position="54"/>
    </location>
</feature>
<organism evidence="1">
    <name type="scientific">Arion vulgaris</name>
    <dbReference type="NCBI Taxonomy" id="1028688"/>
    <lineage>
        <taxon>Eukaryota</taxon>
        <taxon>Metazoa</taxon>
        <taxon>Spiralia</taxon>
        <taxon>Lophotrochozoa</taxon>
        <taxon>Mollusca</taxon>
        <taxon>Gastropoda</taxon>
        <taxon>Heterobranchia</taxon>
        <taxon>Euthyneura</taxon>
        <taxon>Panpulmonata</taxon>
        <taxon>Eupulmonata</taxon>
        <taxon>Stylommatophora</taxon>
        <taxon>Helicina</taxon>
        <taxon>Arionoidea</taxon>
        <taxon>Arionidae</taxon>
        <taxon>Arion</taxon>
    </lineage>
</organism>
<name>A0A0B7APA0_9EUPU</name>
<dbReference type="AlphaFoldDB" id="A0A0B7APA0"/>
<sequence length="54" mass="6310">MAHKHHHVFQKLKYFVPIKCHSGLERALMVSIVSGRCGRGRPIQRWQQDTKVTL</sequence>
<proteinExistence type="predicted"/>
<accession>A0A0B7APA0</accession>
<dbReference type="EMBL" id="HACG01036009">
    <property type="protein sequence ID" value="CEK82874.1"/>
    <property type="molecule type" value="Transcribed_RNA"/>
</dbReference>
<gene>
    <name evidence="1" type="primary">ORF133988</name>
</gene>
<evidence type="ECO:0000313" key="1">
    <source>
        <dbReference type="EMBL" id="CEK82874.1"/>
    </source>
</evidence>
<reference evidence="1" key="1">
    <citation type="submission" date="2014-12" db="EMBL/GenBank/DDBJ databases">
        <title>Insight into the proteome of Arion vulgaris.</title>
        <authorList>
            <person name="Aradska J."/>
            <person name="Bulat T."/>
            <person name="Smidak R."/>
            <person name="Sarate P."/>
            <person name="Gangsoo J."/>
            <person name="Sialana F."/>
            <person name="Bilban M."/>
            <person name="Lubec G."/>
        </authorList>
    </citation>
    <scope>NUCLEOTIDE SEQUENCE</scope>
    <source>
        <tissue evidence="1">Skin</tissue>
    </source>
</reference>
<protein>
    <submittedName>
        <fullName evidence="1">Uncharacterized protein</fullName>
    </submittedName>
</protein>